<gene>
    <name evidence="2" type="ORF">DPX39_040012200</name>
</gene>
<dbReference type="InterPro" id="IPR004000">
    <property type="entry name" value="Actin"/>
</dbReference>
<dbReference type="SMART" id="SM00268">
    <property type="entry name" value="ACTIN"/>
    <property type="match status" value="1"/>
</dbReference>
<accession>A0A3L6LAY4</accession>
<comment type="similarity">
    <text evidence="1">Belongs to the actin family.</text>
</comment>
<dbReference type="InterPro" id="IPR043129">
    <property type="entry name" value="ATPase_NBD"/>
</dbReference>
<evidence type="ECO:0000313" key="2">
    <source>
        <dbReference type="EMBL" id="RHW72731.1"/>
    </source>
</evidence>
<sequence length="372" mass="40355">MAVVEIGWNVRAGYVGDTRCARQFPSLHLLEPPAETSFPSVLMAADGAGSESVSSMWTLQSLDAQRGSNMDYLSRIIGDELHCLKEETLTLVVPEVWHERFDVMRALFHSVLESGVATALYCLRPSVAWALSSGKCSTVVLDVGHSHATAAAVLDGYALRGTVASSDVAGKVVTEVLKGMLESEQLQALEGVARFKTPAVRALAMDDLVGDIKRLACTVRTDASKSNKEEGSLVLRAPDGSAITVEGRARVEAYEVLFRSVGGFGSSLGDLVVGCKQRLDPEWQLQFVSHTLCGGTAQAPGFRERLLTEVQQRDSCYFRYEKEGGFHLSRAVDGAWVGASLATDSSSFASLWITRADMEEEGDSVLYRKLFY</sequence>
<dbReference type="Gene3D" id="3.30.420.40">
    <property type="match status" value="2"/>
</dbReference>
<reference evidence="2" key="1">
    <citation type="submission" date="2018-09" db="EMBL/GenBank/DDBJ databases">
        <title>whole genome sequence of T. equiperdum IVM-t1 strain.</title>
        <authorList>
            <person name="Suganuma K."/>
        </authorList>
    </citation>
    <scope>NUCLEOTIDE SEQUENCE [LARGE SCALE GENOMIC DNA]</scope>
    <source>
        <strain evidence="2">IVM-t1</strain>
    </source>
</reference>
<dbReference type="Gene3D" id="3.90.640.10">
    <property type="entry name" value="Actin, Chain A, domain 4"/>
    <property type="match status" value="1"/>
</dbReference>
<evidence type="ECO:0000256" key="1">
    <source>
        <dbReference type="RuleBase" id="RU000487"/>
    </source>
</evidence>
<proteinExistence type="inferred from homology"/>
<dbReference type="AlphaFoldDB" id="A0A3L6LAY4"/>
<comment type="caution">
    <text evidence="2">The sequence shown here is derived from an EMBL/GenBank/DDBJ whole genome shotgun (WGS) entry which is preliminary data.</text>
</comment>
<dbReference type="PANTHER" id="PTHR11937">
    <property type="entry name" value="ACTIN"/>
    <property type="match status" value="1"/>
</dbReference>
<protein>
    <submittedName>
        <fullName evidence="2">Actin</fullName>
    </submittedName>
</protein>
<organism evidence="2">
    <name type="scientific">Trypanosoma brucei equiperdum</name>
    <dbReference type="NCBI Taxonomy" id="630700"/>
    <lineage>
        <taxon>Eukaryota</taxon>
        <taxon>Discoba</taxon>
        <taxon>Euglenozoa</taxon>
        <taxon>Kinetoplastea</taxon>
        <taxon>Metakinetoplastina</taxon>
        <taxon>Trypanosomatida</taxon>
        <taxon>Trypanosomatidae</taxon>
        <taxon>Trypanosoma</taxon>
    </lineage>
</organism>
<name>A0A3L6LAY4_9TRYP</name>
<dbReference type="Proteomes" id="UP000266743">
    <property type="component" value="Chromosome 4"/>
</dbReference>
<dbReference type="SUPFAM" id="SSF53067">
    <property type="entry name" value="Actin-like ATPase domain"/>
    <property type="match status" value="1"/>
</dbReference>
<dbReference type="EMBL" id="QSBY01000004">
    <property type="protein sequence ID" value="RHW72731.1"/>
    <property type="molecule type" value="Genomic_DNA"/>
</dbReference>
<dbReference type="Pfam" id="PF00022">
    <property type="entry name" value="Actin"/>
    <property type="match status" value="1"/>
</dbReference>